<gene>
    <name evidence="6" type="primary">msuE</name>
    <name evidence="6" type="ORF">GCM10010096_32690</name>
</gene>
<sequence length="195" mass="21027">MSRPLKTVIVNGSLHRPSRTQVLLDALRDTLNDQLALDVQNIELVSLLPELGAALSTDALPAHAHQAIRAIEQADFLIVGSPIFRAGIPGLLKHLFDLVDMNALNGTPVLLAATGGSQRHALVIEHQLRPLFSFFQALTLPIGVYATPEDIQDGEISSTALQQHLQRSVDLAIPILQGVQARLPQRATLLEAQAA</sequence>
<dbReference type="Proteomes" id="UP000608923">
    <property type="component" value="Unassembled WGS sequence"/>
</dbReference>
<name>A0A8H9M1N9_9BURK</name>
<dbReference type="InterPro" id="IPR029039">
    <property type="entry name" value="Flavoprotein-like_sf"/>
</dbReference>
<comment type="similarity">
    <text evidence="1">Belongs to the SsuE family.</text>
</comment>
<dbReference type="SUPFAM" id="SSF52218">
    <property type="entry name" value="Flavoproteins"/>
    <property type="match status" value="1"/>
</dbReference>
<feature type="domain" description="NADPH-dependent FMN reductase-like" evidence="5">
    <location>
        <begin position="6"/>
        <end position="149"/>
    </location>
</feature>
<dbReference type="InterPro" id="IPR051814">
    <property type="entry name" value="NAD(P)H-dep_FMN_reductase"/>
</dbReference>
<dbReference type="NCBIfam" id="TIGR03566">
    <property type="entry name" value="FMN_reduc_MsuE"/>
    <property type="match status" value="1"/>
</dbReference>
<dbReference type="PANTHER" id="PTHR43408:SF2">
    <property type="entry name" value="FMN REDUCTASE (NADPH)"/>
    <property type="match status" value="1"/>
</dbReference>
<keyword evidence="3" id="KW-0288">FMN</keyword>
<dbReference type="AlphaFoldDB" id="A0A8H9M1N9"/>
<dbReference type="PANTHER" id="PTHR43408">
    <property type="entry name" value="FMN REDUCTASE (NADPH)"/>
    <property type="match status" value="1"/>
</dbReference>
<evidence type="ECO:0000256" key="4">
    <source>
        <dbReference type="ARBA" id="ARBA00023002"/>
    </source>
</evidence>
<dbReference type="GO" id="GO:0016491">
    <property type="term" value="F:oxidoreductase activity"/>
    <property type="evidence" value="ECO:0007669"/>
    <property type="project" value="UniProtKB-KW"/>
</dbReference>
<protein>
    <submittedName>
        <fullName evidence="6">FMN reductase (NADPH)</fullName>
    </submittedName>
</protein>
<keyword evidence="7" id="KW-1185">Reference proteome</keyword>
<evidence type="ECO:0000256" key="3">
    <source>
        <dbReference type="ARBA" id="ARBA00022643"/>
    </source>
</evidence>
<accession>A0A8H9M1N9</accession>
<dbReference type="InterPro" id="IPR005025">
    <property type="entry name" value="FMN_Rdtase-like_dom"/>
</dbReference>
<dbReference type="RefSeq" id="WP_189393727.1">
    <property type="nucleotide sequence ID" value="NZ_BMZN01000005.1"/>
</dbReference>
<proteinExistence type="inferred from homology"/>
<evidence type="ECO:0000256" key="2">
    <source>
        <dbReference type="ARBA" id="ARBA00022630"/>
    </source>
</evidence>
<keyword evidence="4" id="KW-0560">Oxidoreductase</keyword>
<evidence type="ECO:0000313" key="7">
    <source>
        <dbReference type="Proteomes" id="UP000608923"/>
    </source>
</evidence>
<dbReference type="EMBL" id="BMZN01000005">
    <property type="protein sequence ID" value="GHC57115.1"/>
    <property type="molecule type" value="Genomic_DNA"/>
</dbReference>
<reference evidence="7" key="1">
    <citation type="journal article" date="2019" name="Int. J. Syst. Evol. Microbiol.">
        <title>The Global Catalogue of Microorganisms (GCM) 10K type strain sequencing project: providing services to taxonomists for standard genome sequencing and annotation.</title>
        <authorList>
            <consortium name="The Broad Institute Genomics Platform"/>
            <consortium name="The Broad Institute Genome Sequencing Center for Infectious Disease"/>
            <person name="Wu L."/>
            <person name="Ma J."/>
        </authorList>
    </citation>
    <scope>NUCLEOTIDE SEQUENCE [LARGE SCALE GENOMIC DNA]</scope>
    <source>
        <strain evidence="7">KCTC 42083</strain>
    </source>
</reference>
<evidence type="ECO:0000256" key="1">
    <source>
        <dbReference type="ARBA" id="ARBA00005990"/>
    </source>
</evidence>
<evidence type="ECO:0000313" key="6">
    <source>
        <dbReference type="EMBL" id="GHC57115.1"/>
    </source>
</evidence>
<dbReference type="Gene3D" id="3.40.50.360">
    <property type="match status" value="1"/>
</dbReference>
<dbReference type="InterPro" id="IPR019912">
    <property type="entry name" value="FMN_Rdtase_MsuE-like"/>
</dbReference>
<comment type="caution">
    <text evidence="6">The sequence shown here is derived from an EMBL/GenBank/DDBJ whole genome shotgun (WGS) entry which is preliminary data.</text>
</comment>
<organism evidence="6 7">
    <name type="scientific">Alcaligenes pakistanensis</name>
    <dbReference type="NCBI Taxonomy" id="1482717"/>
    <lineage>
        <taxon>Bacteria</taxon>
        <taxon>Pseudomonadati</taxon>
        <taxon>Pseudomonadota</taxon>
        <taxon>Betaproteobacteria</taxon>
        <taxon>Burkholderiales</taxon>
        <taxon>Alcaligenaceae</taxon>
        <taxon>Alcaligenes</taxon>
    </lineage>
</organism>
<dbReference type="Pfam" id="PF03358">
    <property type="entry name" value="FMN_red"/>
    <property type="match status" value="1"/>
</dbReference>
<keyword evidence="2" id="KW-0285">Flavoprotein</keyword>
<evidence type="ECO:0000259" key="5">
    <source>
        <dbReference type="Pfam" id="PF03358"/>
    </source>
</evidence>